<feature type="region of interest" description="Disordered" evidence="1">
    <location>
        <begin position="268"/>
        <end position="307"/>
    </location>
</feature>
<dbReference type="Proteomes" id="UP000546200">
    <property type="component" value="Unassembled WGS sequence"/>
</dbReference>
<dbReference type="RefSeq" id="WP_184060399.1">
    <property type="nucleotide sequence ID" value="NZ_JACIJK010000015.1"/>
</dbReference>
<feature type="compositionally biased region" description="Basic and acidic residues" evidence="1">
    <location>
        <begin position="268"/>
        <end position="282"/>
    </location>
</feature>
<gene>
    <name evidence="2" type="ORF">FHS94_003679</name>
</gene>
<sequence>MSRAAREAVSEQFDLFLPYLADLPLRDQREMMERPFFSLAKSKRVKPIDYKSPDGKLWVHVSANPDYGMATIWDADILIYCASVLADMARRGVNDVPRKLHLMPYDLLRAIGRPTTGRAYELLGQSLDRLVSTTIKTNIRAENRREATFSWLDGWTQLVEEKTERSRGMTIELSNWFWEGVMMTGGVLSIDRAYFDLTGGRERWLYKVARKHAGGAGEAGFAISMPTLFEKSGAEGQYRRFKFEIARIVEKDPLPGYTLELEHPAGKREPAVRMRRRAEGKATVKGAAKAIGPKSNGRKQPDPNQAEPACFPAEIPIASPSPERAEELSSAAALIRRSIKGLATRATAGEITDGTLATLRAECPGWDYQTLHAEFRRWLDADPARTPVSYQNAFIGFVRRWDAKHRHELGR</sequence>
<evidence type="ECO:0000256" key="1">
    <source>
        <dbReference type="SAM" id="MobiDB-lite"/>
    </source>
</evidence>
<evidence type="ECO:0000313" key="2">
    <source>
        <dbReference type="EMBL" id="MBB5716807.1"/>
    </source>
</evidence>
<dbReference type="Pfam" id="PF10134">
    <property type="entry name" value="RPA"/>
    <property type="match status" value="1"/>
</dbReference>
<dbReference type="EMBL" id="JACIJK010000015">
    <property type="protein sequence ID" value="MBB5716807.1"/>
    <property type="molecule type" value="Genomic_DNA"/>
</dbReference>
<accession>A0A7W9BGN1</accession>
<organism evidence="2 3">
    <name type="scientific">Sphingomonas aerophila</name>
    <dbReference type="NCBI Taxonomy" id="1344948"/>
    <lineage>
        <taxon>Bacteria</taxon>
        <taxon>Pseudomonadati</taxon>
        <taxon>Pseudomonadota</taxon>
        <taxon>Alphaproteobacteria</taxon>
        <taxon>Sphingomonadales</taxon>
        <taxon>Sphingomonadaceae</taxon>
        <taxon>Sphingomonas</taxon>
    </lineage>
</organism>
<reference evidence="2 3" key="1">
    <citation type="submission" date="2020-08" db="EMBL/GenBank/DDBJ databases">
        <title>Genomic Encyclopedia of Type Strains, Phase IV (KMG-IV): sequencing the most valuable type-strain genomes for metagenomic binning, comparative biology and taxonomic classification.</title>
        <authorList>
            <person name="Goeker M."/>
        </authorList>
    </citation>
    <scope>NUCLEOTIDE SEQUENCE [LARGE SCALE GENOMIC DNA]</scope>
    <source>
        <strain evidence="2 3">DSM 100044</strain>
    </source>
</reference>
<protein>
    <submittedName>
        <fullName evidence="2">Plasmid replication initiation protein</fullName>
    </submittedName>
</protein>
<comment type="caution">
    <text evidence="2">The sequence shown here is derived from an EMBL/GenBank/DDBJ whole genome shotgun (WGS) entry which is preliminary data.</text>
</comment>
<keyword evidence="3" id="KW-1185">Reference proteome</keyword>
<proteinExistence type="predicted"/>
<evidence type="ECO:0000313" key="3">
    <source>
        <dbReference type="Proteomes" id="UP000546200"/>
    </source>
</evidence>
<name>A0A7W9BGN1_9SPHN</name>
<dbReference type="InterPro" id="IPR018777">
    <property type="entry name" value="Replication_initiator_prot_A"/>
</dbReference>
<dbReference type="AlphaFoldDB" id="A0A7W9BGN1"/>